<keyword evidence="4" id="KW-0678">Repressor</keyword>
<dbReference type="InterPro" id="IPR016135">
    <property type="entry name" value="UBQ-conjugating_enzyme/RWD"/>
</dbReference>
<dbReference type="InterPro" id="IPR020568">
    <property type="entry name" value="Ribosomal_Su5_D2-typ_SF"/>
</dbReference>
<dbReference type="SUPFAM" id="SSF54211">
    <property type="entry name" value="Ribosomal protein S5 domain 2-like"/>
    <property type="match status" value="1"/>
</dbReference>
<accession>A0A1G4KHN5</accession>
<gene>
    <name evidence="8" type="ORF">LAME_0H14994G</name>
</gene>
<evidence type="ECO:0000256" key="3">
    <source>
        <dbReference type="ARBA" id="ARBA00022490"/>
    </source>
</evidence>
<dbReference type="InterPro" id="IPR036956">
    <property type="entry name" value="Impact_N_sf"/>
</dbReference>
<dbReference type="InterPro" id="IPR006575">
    <property type="entry name" value="RWD_dom"/>
</dbReference>
<dbReference type="GO" id="GO:0006446">
    <property type="term" value="P:regulation of translational initiation"/>
    <property type="evidence" value="ECO:0007669"/>
    <property type="project" value="TreeGrafter"/>
</dbReference>
<dbReference type="Gene3D" id="3.10.110.10">
    <property type="entry name" value="Ubiquitin Conjugating Enzyme"/>
    <property type="match status" value="1"/>
</dbReference>
<proteinExistence type="inferred from homology"/>
<evidence type="ECO:0000313" key="8">
    <source>
        <dbReference type="EMBL" id="SCV04005.1"/>
    </source>
</evidence>
<keyword evidence="6" id="KW-0346">Stress response</keyword>
<comment type="subcellular location">
    <subcellularLocation>
        <location evidence="1">Cytoplasm</location>
    </subcellularLocation>
</comment>
<keyword evidence="3" id="KW-0963">Cytoplasm</keyword>
<evidence type="ECO:0000256" key="4">
    <source>
        <dbReference type="ARBA" id="ARBA00022491"/>
    </source>
</evidence>
<feature type="domain" description="RWD" evidence="7">
    <location>
        <begin position="8"/>
        <end position="101"/>
    </location>
</feature>
<evidence type="ECO:0000256" key="1">
    <source>
        <dbReference type="ARBA" id="ARBA00004496"/>
    </source>
</evidence>
<dbReference type="GO" id="GO:0005737">
    <property type="term" value="C:cytoplasm"/>
    <property type="evidence" value="ECO:0007669"/>
    <property type="project" value="UniProtKB-SubCell"/>
</dbReference>
<sequence length="269" mass="30456">MSQEELQQELDAIDAIYPEFLERLSDTQCMLKIPEHEAVRVHLSFPSGYPTEAAPQVLEVDGAGDNKLLREEFEKIMKSVWIGDVCIFDFLTDVTEVFSQWSEEDLYPQTRETSDDSLVNQLENLKLEKMLQELDVTWFQSEPVVDRGSTFIAFTTQVSSEDDARLKLDHLRMDSKVSRCQHVMTAWRIHGPGSVTYQDCDDDGETAAGGRLLHLLTLMDAWDVVVAVARWFTGTHIGPDRFKHINSTARDAVLKGSFVDASKGGKKKK</sequence>
<protein>
    <submittedName>
        <fullName evidence="8">LAME_0H14994g1_1</fullName>
    </submittedName>
</protein>
<dbReference type="PANTHER" id="PTHR16301:SF25">
    <property type="entry name" value="PROTEIN IMPACT"/>
    <property type="match status" value="1"/>
</dbReference>
<evidence type="ECO:0000313" key="9">
    <source>
        <dbReference type="Proteomes" id="UP000191144"/>
    </source>
</evidence>
<name>A0A1G4KHN5_9SACH</name>
<evidence type="ECO:0000259" key="7">
    <source>
        <dbReference type="PROSITE" id="PS50908"/>
    </source>
</evidence>
<dbReference type="GO" id="GO:0140469">
    <property type="term" value="P:GCN2-mediated signaling"/>
    <property type="evidence" value="ECO:0007669"/>
    <property type="project" value="TreeGrafter"/>
</dbReference>
<dbReference type="Pfam" id="PF05773">
    <property type="entry name" value="RWD"/>
    <property type="match status" value="1"/>
</dbReference>
<organism evidence="8 9">
    <name type="scientific">Lachancea meyersii CBS 8951</name>
    <dbReference type="NCBI Taxonomy" id="1266667"/>
    <lineage>
        <taxon>Eukaryota</taxon>
        <taxon>Fungi</taxon>
        <taxon>Dikarya</taxon>
        <taxon>Ascomycota</taxon>
        <taxon>Saccharomycotina</taxon>
        <taxon>Saccharomycetes</taxon>
        <taxon>Saccharomycetales</taxon>
        <taxon>Saccharomycetaceae</taxon>
        <taxon>Lachancea</taxon>
    </lineage>
</organism>
<reference evidence="9" key="1">
    <citation type="submission" date="2016-03" db="EMBL/GenBank/DDBJ databases">
        <authorList>
            <person name="Devillers Hugo."/>
        </authorList>
    </citation>
    <scope>NUCLEOTIDE SEQUENCE [LARGE SCALE GENOMIC DNA]</scope>
</reference>
<dbReference type="InterPro" id="IPR001498">
    <property type="entry name" value="Impact_N"/>
</dbReference>
<evidence type="ECO:0000256" key="2">
    <source>
        <dbReference type="ARBA" id="ARBA00007665"/>
    </source>
</evidence>
<dbReference type="PANTHER" id="PTHR16301">
    <property type="entry name" value="IMPACT-RELATED"/>
    <property type="match status" value="1"/>
</dbReference>
<dbReference type="InterPro" id="IPR023582">
    <property type="entry name" value="Impact"/>
</dbReference>
<evidence type="ECO:0000256" key="5">
    <source>
        <dbReference type="ARBA" id="ARBA00022845"/>
    </source>
</evidence>
<dbReference type="SMART" id="SM00591">
    <property type="entry name" value="RWD"/>
    <property type="match status" value="1"/>
</dbReference>
<dbReference type="EMBL" id="LT598480">
    <property type="protein sequence ID" value="SCV04005.1"/>
    <property type="molecule type" value="Genomic_DNA"/>
</dbReference>
<dbReference type="Proteomes" id="UP000191144">
    <property type="component" value="Chromosome H"/>
</dbReference>
<dbReference type="CDD" id="cd23822">
    <property type="entry name" value="RWD_ScYIH1-like"/>
    <property type="match status" value="1"/>
</dbReference>
<dbReference type="Gene3D" id="3.30.230.30">
    <property type="entry name" value="Impact, N-terminal domain"/>
    <property type="match status" value="1"/>
</dbReference>
<dbReference type="Pfam" id="PF01205">
    <property type="entry name" value="Impact_N"/>
    <property type="match status" value="1"/>
</dbReference>
<comment type="similarity">
    <text evidence="2">Belongs to the IMPACT family.</text>
</comment>
<dbReference type="SUPFAM" id="SSF54495">
    <property type="entry name" value="UBC-like"/>
    <property type="match status" value="1"/>
</dbReference>
<keyword evidence="9" id="KW-1185">Reference proteome</keyword>
<evidence type="ECO:0000256" key="6">
    <source>
        <dbReference type="ARBA" id="ARBA00023016"/>
    </source>
</evidence>
<dbReference type="AlphaFoldDB" id="A0A1G4KHN5"/>
<keyword evidence="5" id="KW-0810">Translation regulation</keyword>
<dbReference type="PROSITE" id="PS50908">
    <property type="entry name" value="RWD"/>
    <property type="match status" value="1"/>
</dbReference>
<dbReference type="OrthoDB" id="69641at2759"/>